<sequence length="172" mass="19675">MKTLLAPLPSSLNVPLFACDAGIAKNHLLHRDWLLSRYLIDLILNLTRKGSRSRQKIVKLARKIRLFVGEKRGDVCSLSRRIGCKLRRIIKKRKKDLTNKLCQRILILLHSEKCWMLSPAHQPPCLVLYLLSLSPYHSRRLPAPSPLSSPLRIPLVAIPLSLSRPSTRHCRD</sequence>
<protein>
    <submittedName>
        <fullName evidence="1">Uncharacterized protein</fullName>
    </submittedName>
</protein>
<dbReference type="Proteomes" id="UP001430953">
    <property type="component" value="Unassembled WGS sequence"/>
</dbReference>
<dbReference type="AlphaFoldDB" id="A0AAW2EIJ3"/>
<gene>
    <name evidence="1" type="ORF">PUN28_019034</name>
</gene>
<organism evidence="1 2">
    <name type="scientific">Cardiocondyla obscurior</name>
    <dbReference type="NCBI Taxonomy" id="286306"/>
    <lineage>
        <taxon>Eukaryota</taxon>
        <taxon>Metazoa</taxon>
        <taxon>Ecdysozoa</taxon>
        <taxon>Arthropoda</taxon>
        <taxon>Hexapoda</taxon>
        <taxon>Insecta</taxon>
        <taxon>Pterygota</taxon>
        <taxon>Neoptera</taxon>
        <taxon>Endopterygota</taxon>
        <taxon>Hymenoptera</taxon>
        <taxon>Apocrita</taxon>
        <taxon>Aculeata</taxon>
        <taxon>Formicoidea</taxon>
        <taxon>Formicidae</taxon>
        <taxon>Myrmicinae</taxon>
        <taxon>Cardiocondyla</taxon>
    </lineage>
</organism>
<name>A0AAW2EIJ3_9HYME</name>
<comment type="caution">
    <text evidence="1">The sequence shown here is derived from an EMBL/GenBank/DDBJ whole genome shotgun (WGS) entry which is preliminary data.</text>
</comment>
<evidence type="ECO:0000313" key="1">
    <source>
        <dbReference type="EMBL" id="KAL0101617.1"/>
    </source>
</evidence>
<dbReference type="EMBL" id="JADYXP020000024">
    <property type="protein sequence ID" value="KAL0101617.1"/>
    <property type="molecule type" value="Genomic_DNA"/>
</dbReference>
<keyword evidence="2" id="KW-1185">Reference proteome</keyword>
<accession>A0AAW2EIJ3</accession>
<reference evidence="1 2" key="1">
    <citation type="submission" date="2023-03" db="EMBL/GenBank/DDBJ databases">
        <title>High recombination rates correlate with genetic variation in Cardiocondyla obscurior ants.</title>
        <authorList>
            <person name="Errbii M."/>
        </authorList>
    </citation>
    <scope>NUCLEOTIDE SEQUENCE [LARGE SCALE GENOMIC DNA]</scope>
    <source>
        <strain evidence="1">Alpha-2009</strain>
        <tissue evidence="1">Whole body</tissue>
    </source>
</reference>
<proteinExistence type="predicted"/>
<evidence type="ECO:0000313" key="2">
    <source>
        <dbReference type="Proteomes" id="UP001430953"/>
    </source>
</evidence>